<comment type="caution">
    <text evidence="4">The sequence shown here is derived from an EMBL/GenBank/DDBJ whole genome shotgun (WGS) entry which is preliminary data.</text>
</comment>
<dbReference type="InterPro" id="IPR006600">
    <property type="entry name" value="HTH_CenpB_DNA-bd_dom"/>
</dbReference>
<protein>
    <recommendedName>
        <fullName evidence="3">HTH CENPB-type domain-containing protein</fullName>
    </recommendedName>
</protein>
<evidence type="ECO:0000256" key="2">
    <source>
        <dbReference type="SAM" id="MobiDB-lite"/>
    </source>
</evidence>
<keyword evidence="5" id="KW-1185">Reference proteome</keyword>
<dbReference type="PROSITE" id="PS51253">
    <property type="entry name" value="HTH_CENPB"/>
    <property type="match status" value="1"/>
</dbReference>
<gene>
    <name evidence="4" type="ORF">DL762_004956</name>
</gene>
<dbReference type="Pfam" id="PF03221">
    <property type="entry name" value="HTH_Tnp_Tc5"/>
    <property type="match status" value="1"/>
</dbReference>
<sequence length="227" mass="25876">MVGDRELGGGSSDIPSTCANPDLTELLPNAGGDPHHADVSGYTPWALVVSRIVYDYDERLADDLIIDRKLESDALEIISMLLRFGVRLDKANGFPDNVASPLQQNELMKWILDEKGGGRTPYDFEIRQMAEFINQANRGVHSFRKHWVKRFINRHPTLQKKLQKSLEASHASFDLPNKIRNIQQRFKVIVRELKIKDENIVNMDEISVQEGETRKRRVAASENGRNK</sequence>
<keyword evidence="1" id="KW-0238">DNA-binding</keyword>
<reference evidence="4 5" key="1">
    <citation type="submission" date="2018-06" db="EMBL/GenBank/DDBJ databases">
        <title>Complete Genomes of Monosporascus.</title>
        <authorList>
            <person name="Robinson A.J."/>
            <person name="Natvig D.O."/>
        </authorList>
    </citation>
    <scope>NUCLEOTIDE SEQUENCE [LARGE SCALE GENOMIC DNA]</scope>
    <source>
        <strain evidence="4 5">CBS 609.92</strain>
    </source>
</reference>
<name>A0ABY0H9C6_9PEZI</name>
<proteinExistence type="predicted"/>
<dbReference type="SMART" id="SM00674">
    <property type="entry name" value="CENPB"/>
    <property type="match status" value="1"/>
</dbReference>
<dbReference type="EMBL" id="QJNS01000124">
    <property type="protein sequence ID" value="RYO85984.1"/>
    <property type="molecule type" value="Genomic_DNA"/>
</dbReference>
<feature type="domain" description="HTH CENPB-type" evidence="3">
    <location>
        <begin position="91"/>
        <end position="161"/>
    </location>
</feature>
<evidence type="ECO:0000313" key="5">
    <source>
        <dbReference type="Proteomes" id="UP000294003"/>
    </source>
</evidence>
<evidence type="ECO:0000256" key="1">
    <source>
        <dbReference type="ARBA" id="ARBA00023125"/>
    </source>
</evidence>
<evidence type="ECO:0000313" key="4">
    <source>
        <dbReference type="EMBL" id="RYO85984.1"/>
    </source>
</evidence>
<feature type="region of interest" description="Disordered" evidence="2">
    <location>
        <begin position="1"/>
        <end position="31"/>
    </location>
</feature>
<evidence type="ECO:0000259" key="3">
    <source>
        <dbReference type="PROSITE" id="PS51253"/>
    </source>
</evidence>
<organism evidence="4 5">
    <name type="scientific">Monosporascus cannonballus</name>
    <dbReference type="NCBI Taxonomy" id="155416"/>
    <lineage>
        <taxon>Eukaryota</taxon>
        <taxon>Fungi</taxon>
        <taxon>Dikarya</taxon>
        <taxon>Ascomycota</taxon>
        <taxon>Pezizomycotina</taxon>
        <taxon>Sordariomycetes</taxon>
        <taxon>Xylariomycetidae</taxon>
        <taxon>Xylariales</taxon>
        <taxon>Xylariales incertae sedis</taxon>
        <taxon>Monosporascus</taxon>
    </lineage>
</organism>
<dbReference type="Proteomes" id="UP000294003">
    <property type="component" value="Unassembled WGS sequence"/>
</dbReference>
<accession>A0ABY0H9C6</accession>